<name>A0A5M8QP32_9BACT</name>
<keyword evidence="3" id="KW-0732">Signal</keyword>
<dbReference type="AlphaFoldDB" id="A0A5M8QP32"/>
<feature type="domain" description="Carbohydrate-binding module family 96" evidence="4">
    <location>
        <begin position="4"/>
        <end position="60"/>
    </location>
</feature>
<dbReference type="OrthoDB" id="9803752at2"/>
<dbReference type="GO" id="GO:0005576">
    <property type="term" value="C:extracellular region"/>
    <property type="evidence" value="ECO:0007669"/>
    <property type="project" value="UniProtKB-SubCell"/>
</dbReference>
<keyword evidence="2" id="KW-0964">Secreted</keyword>
<evidence type="ECO:0000256" key="2">
    <source>
        <dbReference type="ARBA" id="ARBA00022525"/>
    </source>
</evidence>
<evidence type="ECO:0000256" key="3">
    <source>
        <dbReference type="ARBA" id="ARBA00022729"/>
    </source>
</evidence>
<proteinExistence type="predicted"/>
<dbReference type="Proteomes" id="UP000323994">
    <property type="component" value="Unassembled WGS sequence"/>
</dbReference>
<evidence type="ECO:0000313" key="5">
    <source>
        <dbReference type="EMBL" id="KAA6437048.1"/>
    </source>
</evidence>
<comment type="caution">
    <text evidence="5">The sequence shown here is derived from an EMBL/GenBank/DDBJ whole genome shotgun (WGS) entry which is preliminary data.</text>
</comment>
<organism evidence="5 6">
    <name type="scientific">Dyadobacter flavalbus</name>
    <dbReference type="NCBI Taxonomy" id="2579942"/>
    <lineage>
        <taxon>Bacteria</taxon>
        <taxon>Pseudomonadati</taxon>
        <taxon>Bacteroidota</taxon>
        <taxon>Cytophagia</taxon>
        <taxon>Cytophagales</taxon>
        <taxon>Spirosomataceae</taxon>
        <taxon>Dyadobacter</taxon>
    </lineage>
</organism>
<gene>
    <name evidence="5" type="ORF">FEM33_20215</name>
</gene>
<accession>A0A5M8QP32</accession>
<keyword evidence="6" id="KW-1185">Reference proteome</keyword>
<sequence>MSYADVNDEAKYYELDVTEHVRAQFGSDRIVSIILKNPTARNRKMYFHSKEKHEGAVSLQLISKPGRTYDLALPEQKSAKTEVDISGLSLSKGLYLLKVRSAATIEVLKVLVTE</sequence>
<comment type="subcellular location">
    <subcellularLocation>
        <location evidence="1">Secreted</location>
    </subcellularLocation>
</comment>
<dbReference type="EMBL" id="VBSN01000059">
    <property type="protein sequence ID" value="KAA6437048.1"/>
    <property type="molecule type" value="Genomic_DNA"/>
</dbReference>
<evidence type="ECO:0000259" key="4">
    <source>
        <dbReference type="Pfam" id="PF24517"/>
    </source>
</evidence>
<evidence type="ECO:0000313" key="6">
    <source>
        <dbReference type="Proteomes" id="UP000323994"/>
    </source>
</evidence>
<dbReference type="InterPro" id="IPR055372">
    <property type="entry name" value="CBM96"/>
</dbReference>
<reference evidence="5 6" key="1">
    <citation type="submission" date="2019-05" db="EMBL/GenBank/DDBJ databases">
        <authorList>
            <person name="Qu J.-H."/>
        </authorList>
    </citation>
    <scope>NUCLEOTIDE SEQUENCE [LARGE SCALE GENOMIC DNA]</scope>
    <source>
        <strain evidence="5 6">NS28</strain>
    </source>
</reference>
<protein>
    <recommendedName>
        <fullName evidence="4">Carbohydrate-binding module family 96 domain-containing protein</fullName>
    </recommendedName>
</protein>
<evidence type="ECO:0000256" key="1">
    <source>
        <dbReference type="ARBA" id="ARBA00004613"/>
    </source>
</evidence>
<dbReference type="RefSeq" id="WP_139013806.1">
    <property type="nucleotide sequence ID" value="NZ_VBSN01000059.1"/>
</dbReference>
<dbReference type="Pfam" id="PF24517">
    <property type="entry name" value="CBM96"/>
    <property type="match status" value="1"/>
</dbReference>